<feature type="domain" description="GGDEF" evidence="1">
    <location>
        <begin position="47"/>
        <end position="184"/>
    </location>
</feature>
<dbReference type="GO" id="GO:1902201">
    <property type="term" value="P:negative regulation of bacterial-type flagellum-dependent cell motility"/>
    <property type="evidence" value="ECO:0007669"/>
    <property type="project" value="TreeGrafter"/>
</dbReference>
<dbReference type="GO" id="GO:0043709">
    <property type="term" value="P:cell adhesion involved in single-species biofilm formation"/>
    <property type="evidence" value="ECO:0007669"/>
    <property type="project" value="TreeGrafter"/>
</dbReference>
<sequence length="192" mass="22477">MTVEKKVFTQEELEPFIYIDSLTKLPNFNYFKDVFERKWKSAIRKQDPLSLIVFDLDFLGLYNARYGFEAGNKVLKKIADKVKSLLNRPEDFLARYEGGTFLILLPETNTNGALFVAEKVRKEIEMMKIPHCESKISKYVTISFGVGTKTPFIWEDPFHFFKAVEQAMYTAKNRGRNQGLWNNVFEYDNENN</sequence>
<accession>A0A8J8GEZ5</accession>
<dbReference type="PANTHER" id="PTHR45138:SF9">
    <property type="entry name" value="DIGUANYLATE CYCLASE DGCM-RELATED"/>
    <property type="match status" value="1"/>
</dbReference>
<protein>
    <submittedName>
        <fullName evidence="2">GGDEF domain-containing protein</fullName>
    </submittedName>
</protein>
<evidence type="ECO:0000313" key="2">
    <source>
        <dbReference type="EMBL" id="NSL52442.1"/>
    </source>
</evidence>
<dbReference type="GO" id="GO:0052621">
    <property type="term" value="F:diguanylate cyclase activity"/>
    <property type="evidence" value="ECO:0007669"/>
    <property type="project" value="TreeGrafter"/>
</dbReference>
<dbReference type="PROSITE" id="PS50887">
    <property type="entry name" value="GGDEF"/>
    <property type="match status" value="1"/>
</dbReference>
<organism evidence="2 3">
    <name type="scientific">Calidifontibacillus erzurumensis</name>
    <dbReference type="NCBI Taxonomy" id="2741433"/>
    <lineage>
        <taxon>Bacteria</taxon>
        <taxon>Bacillati</taxon>
        <taxon>Bacillota</taxon>
        <taxon>Bacilli</taxon>
        <taxon>Bacillales</taxon>
        <taxon>Bacillaceae</taxon>
        <taxon>Calidifontibacillus/Schinkia group</taxon>
        <taxon>Calidifontibacillus</taxon>
    </lineage>
</organism>
<dbReference type="SMART" id="SM00267">
    <property type="entry name" value="GGDEF"/>
    <property type="match status" value="1"/>
</dbReference>
<dbReference type="Gene3D" id="3.30.70.270">
    <property type="match status" value="1"/>
</dbReference>
<evidence type="ECO:0000313" key="3">
    <source>
        <dbReference type="Proteomes" id="UP000625804"/>
    </source>
</evidence>
<evidence type="ECO:0000259" key="1">
    <source>
        <dbReference type="PROSITE" id="PS50887"/>
    </source>
</evidence>
<dbReference type="InterPro" id="IPR029787">
    <property type="entry name" value="Nucleotide_cyclase"/>
</dbReference>
<dbReference type="CDD" id="cd01949">
    <property type="entry name" value="GGDEF"/>
    <property type="match status" value="1"/>
</dbReference>
<dbReference type="InterPro" id="IPR050469">
    <property type="entry name" value="Diguanylate_Cyclase"/>
</dbReference>
<reference evidence="2" key="1">
    <citation type="submission" date="2020-06" db="EMBL/GenBank/DDBJ databases">
        <title>A novel thermopfilic bacterium from Erzurum, Turkey.</title>
        <authorList>
            <person name="Adiguzel A."/>
            <person name="Ay H."/>
            <person name="Baltaci M.O."/>
        </authorList>
    </citation>
    <scope>NUCLEOTIDE SEQUENCE</scope>
    <source>
        <strain evidence="2">P2</strain>
    </source>
</reference>
<dbReference type="EMBL" id="JABTTE010000016">
    <property type="protein sequence ID" value="NSL52442.1"/>
    <property type="molecule type" value="Genomic_DNA"/>
</dbReference>
<gene>
    <name evidence="2" type="ORF">HR057_11825</name>
</gene>
<dbReference type="NCBIfam" id="TIGR00254">
    <property type="entry name" value="GGDEF"/>
    <property type="match status" value="1"/>
</dbReference>
<proteinExistence type="predicted"/>
<dbReference type="Proteomes" id="UP000625804">
    <property type="component" value="Unassembled WGS sequence"/>
</dbReference>
<comment type="caution">
    <text evidence="2">The sequence shown here is derived from an EMBL/GenBank/DDBJ whole genome shotgun (WGS) entry which is preliminary data.</text>
</comment>
<dbReference type="InterPro" id="IPR000160">
    <property type="entry name" value="GGDEF_dom"/>
</dbReference>
<dbReference type="GO" id="GO:0005886">
    <property type="term" value="C:plasma membrane"/>
    <property type="evidence" value="ECO:0007669"/>
    <property type="project" value="TreeGrafter"/>
</dbReference>
<keyword evidence="3" id="KW-1185">Reference proteome</keyword>
<dbReference type="Pfam" id="PF00990">
    <property type="entry name" value="GGDEF"/>
    <property type="match status" value="1"/>
</dbReference>
<dbReference type="SUPFAM" id="SSF55073">
    <property type="entry name" value="Nucleotide cyclase"/>
    <property type="match status" value="1"/>
</dbReference>
<name>A0A8J8GEZ5_9BACI</name>
<dbReference type="PANTHER" id="PTHR45138">
    <property type="entry name" value="REGULATORY COMPONENTS OF SENSORY TRANSDUCTION SYSTEM"/>
    <property type="match status" value="1"/>
</dbReference>
<dbReference type="InterPro" id="IPR043128">
    <property type="entry name" value="Rev_trsase/Diguanyl_cyclase"/>
</dbReference>
<dbReference type="AlphaFoldDB" id="A0A8J8GEZ5"/>